<dbReference type="Gene3D" id="3.30.56.70">
    <property type="entry name" value="N2,N2-dimethylguanosine tRNA methyltransferase, C-terminal domain"/>
    <property type="match status" value="1"/>
</dbReference>
<evidence type="ECO:0000256" key="3">
    <source>
        <dbReference type="ARBA" id="ARBA00022679"/>
    </source>
</evidence>
<keyword evidence="5 8" id="KW-0819">tRNA processing</keyword>
<organism evidence="9">
    <name type="scientific">uncultured marine thaumarchaeote KM3_46_H07</name>
    <dbReference type="NCBI Taxonomy" id="1456163"/>
    <lineage>
        <taxon>Archaea</taxon>
        <taxon>Nitrososphaerota</taxon>
        <taxon>environmental samples</taxon>
    </lineage>
</organism>
<evidence type="ECO:0000256" key="1">
    <source>
        <dbReference type="ARBA" id="ARBA00022555"/>
    </source>
</evidence>
<keyword evidence="6 8" id="KW-0694">RNA-binding</keyword>
<dbReference type="InterPro" id="IPR029063">
    <property type="entry name" value="SAM-dependent_MTases_sf"/>
</dbReference>
<accession>A0A075H3C1</accession>
<dbReference type="Gene3D" id="3.40.50.150">
    <property type="entry name" value="Vaccinia Virus protein VP39"/>
    <property type="match status" value="1"/>
</dbReference>
<evidence type="ECO:0000256" key="6">
    <source>
        <dbReference type="ARBA" id="ARBA00022884"/>
    </source>
</evidence>
<evidence type="ECO:0000256" key="2">
    <source>
        <dbReference type="ARBA" id="ARBA00022603"/>
    </source>
</evidence>
<dbReference type="PANTHER" id="PTHR10631">
    <property type="entry name" value="N 2 ,N 2 -DIMETHYLGUANOSINE TRNA METHYLTRANSFERASE"/>
    <property type="match status" value="1"/>
</dbReference>
<evidence type="ECO:0000256" key="7">
    <source>
        <dbReference type="ARBA" id="ARBA00039099"/>
    </source>
</evidence>
<dbReference type="GO" id="GO:0160104">
    <property type="term" value="F:tRNA (guanine(26)-N2)-dimethyltransferase activity"/>
    <property type="evidence" value="ECO:0007669"/>
    <property type="project" value="UniProtKB-EC"/>
</dbReference>
<dbReference type="EC" id="2.1.1.216" evidence="7"/>
<sequence length="386" mass="42808">MSTKLSDSTTLFLEGSTEFYVPKNSLTQTPPPRTPVFFNTMAKFKRNLLISIFNSYASQSGHKLTFSDTLSGVGATGIRLANESNYVQKIYFNDANVNASELLQESIDYNSLDSSTEVSINEANKFLSNFTNRDTRFDFIDLDPFGSPIQYIDSAVRALKINGVISLTATDGAVLCGVYPKVCLRKYGSISLNTEYFNETALRILLFSLASISSHYELGIKPLFCHTDKHYIQAYVQITDSISDTEGKIGFLGHCFTCQNRVVSELPVLSCNLCSSDNKIAGPIWTGNIFDKSFLNIAINNTDDSNLLKLYENALLESSLPPLYYVTDNISQNLKISSFPVEAILSRLKENNFLSSKTVLHSTGFRTDANIEEINSLLSKTSTSNI</sequence>
<proteinExistence type="inferred from homology"/>
<keyword evidence="1 8" id="KW-0820">tRNA-binding</keyword>
<name>A0A075H3C1_9ARCH</name>
<dbReference type="GO" id="GO:0002940">
    <property type="term" value="P:tRNA N2-guanine methylation"/>
    <property type="evidence" value="ECO:0007669"/>
    <property type="project" value="TreeGrafter"/>
</dbReference>
<evidence type="ECO:0000256" key="5">
    <source>
        <dbReference type="ARBA" id="ARBA00022694"/>
    </source>
</evidence>
<evidence type="ECO:0000313" key="9">
    <source>
        <dbReference type="EMBL" id="AIF10686.1"/>
    </source>
</evidence>
<keyword evidence="3 8" id="KW-0808">Transferase</keyword>
<evidence type="ECO:0000256" key="4">
    <source>
        <dbReference type="ARBA" id="ARBA00022691"/>
    </source>
</evidence>
<evidence type="ECO:0000256" key="8">
    <source>
        <dbReference type="PROSITE-ProRule" id="PRU00958"/>
    </source>
</evidence>
<reference evidence="9" key="1">
    <citation type="journal article" date="2014" name="Genome Biol. Evol.">
        <title>Pangenome evidence for extensive interdomain horizontal transfer affecting lineage core and shell genes in uncultured planktonic thaumarchaeota and euryarchaeota.</title>
        <authorList>
            <person name="Deschamps P."/>
            <person name="Zivanovic Y."/>
            <person name="Moreira D."/>
            <person name="Rodriguez-Valera F."/>
            <person name="Lopez-Garcia P."/>
        </authorList>
    </citation>
    <scope>NUCLEOTIDE SEQUENCE</scope>
</reference>
<dbReference type="GO" id="GO:0000049">
    <property type="term" value="F:tRNA binding"/>
    <property type="evidence" value="ECO:0007669"/>
    <property type="project" value="UniProtKB-UniRule"/>
</dbReference>
<comment type="similarity">
    <text evidence="8">Belongs to the class I-like SAM-binding methyltransferase superfamily. Trm1 family.</text>
</comment>
<dbReference type="EMBL" id="KF900898">
    <property type="protein sequence ID" value="AIF10686.1"/>
    <property type="molecule type" value="Genomic_DNA"/>
</dbReference>
<dbReference type="SUPFAM" id="SSF53335">
    <property type="entry name" value="S-adenosyl-L-methionine-dependent methyltransferases"/>
    <property type="match status" value="1"/>
</dbReference>
<dbReference type="InterPro" id="IPR002905">
    <property type="entry name" value="Trm1"/>
</dbReference>
<dbReference type="InterPro" id="IPR042296">
    <property type="entry name" value="tRNA_met_Trm1_C"/>
</dbReference>
<keyword evidence="2 8" id="KW-0489">Methyltransferase</keyword>
<dbReference type="PANTHER" id="PTHR10631:SF3">
    <property type="entry name" value="TRNA (GUANINE(26)-N(2))-DIMETHYLTRANSFERASE"/>
    <property type="match status" value="1"/>
</dbReference>
<gene>
    <name evidence="9" type="primary">TRMT1</name>
    <name evidence="9" type="synonym">trm1</name>
</gene>
<dbReference type="Pfam" id="PF02005">
    <property type="entry name" value="TRM"/>
    <property type="match status" value="1"/>
</dbReference>
<protein>
    <recommendedName>
        <fullName evidence="7">tRNA (guanine(26)-N(2))-dimethyltransferase</fullName>
        <ecNumber evidence="7">2.1.1.216</ecNumber>
    </recommendedName>
</protein>
<dbReference type="AlphaFoldDB" id="A0A075H3C1"/>
<dbReference type="PROSITE" id="PS51626">
    <property type="entry name" value="SAM_MT_TRM1"/>
    <property type="match status" value="1"/>
</dbReference>
<keyword evidence="4 8" id="KW-0949">S-adenosyl-L-methionine</keyword>